<keyword evidence="9" id="KW-1185">Reference proteome</keyword>
<dbReference type="PROSITE" id="PS51194">
    <property type="entry name" value="HELICASE_CTER"/>
    <property type="match status" value="1"/>
</dbReference>
<dbReference type="SUPFAM" id="SSF52540">
    <property type="entry name" value="P-loop containing nucleoside triphosphate hydrolases"/>
    <property type="match status" value="2"/>
</dbReference>
<dbReference type="OrthoDB" id="422663at2759"/>
<keyword evidence="3 6" id="KW-0347">Helicase</keyword>
<keyword evidence="1 6" id="KW-0547">Nucleotide-binding</keyword>
<dbReference type="RefSeq" id="XP_027202826.1">
    <property type="nucleotide sequence ID" value="XM_027347025.1"/>
</dbReference>
<dbReference type="GO" id="GO:0003724">
    <property type="term" value="F:RNA helicase activity"/>
    <property type="evidence" value="ECO:0007669"/>
    <property type="project" value="UniProtKB-EC"/>
</dbReference>
<dbReference type="SMART" id="SM00490">
    <property type="entry name" value="HELICc"/>
    <property type="match status" value="1"/>
</dbReference>
<keyword evidence="2 6" id="KW-0378">Hydrolase</keyword>
<dbReference type="CDD" id="cd18787">
    <property type="entry name" value="SF2_C_DEAD"/>
    <property type="match status" value="1"/>
</dbReference>
<dbReference type="SMART" id="SM00487">
    <property type="entry name" value="DEXDc"/>
    <property type="match status" value="1"/>
</dbReference>
<keyword evidence="5 6" id="KW-0694">RNA-binding</keyword>
<evidence type="ECO:0000259" key="7">
    <source>
        <dbReference type="PROSITE" id="PS51192"/>
    </source>
</evidence>
<gene>
    <name evidence="10" type="primary">LOC113796725</name>
</gene>
<comment type="function">
    <text evidence="6">RNA helicase.</text>
</comment>
<comment type="catalytic activity">
    <reaction evidence="6">
        <text>ATP + H2O = ADP + phosphate + H(+)</text>
        <dbReference type="Rhea" id="RHEA:13065"/>
        <dbReference type="ChEBI" id="CHEBI:15377"/>
        <dbReference type="ChEBI" id="CHEBI:15378"/>
        <dbReference type="ChEBI" id="CHEBI:30616"/>
        <dbReference type="ChEBI" id="CHEBI:43474"/>
        <dbReference type="ChEBI" id="CHEBI:456216"/>
        <dbReference type="EC" id="3.6.4.13"/>
    </reaction>
</comment>
<dbReference type="EC" id="3.6.4.13" evidence="6"/>
<dbReference type="PROSITE" id="PS51192">
    <property type="entry name" value="HELICASE_ATP_BIND_1"/>
    <property type="match status" value="1"/>
</dbReference>
<reference evidence="10" key="1">
    <citation type="submission" date="2025-08" db="UniProtKB">
        <authorList>
            <consortium name="RefSeq"/>
        </authorList>
    </citation>
    <scope>IDENTIFICATION</scope>
    <source>
        <strain evidence="10">Airmid</strain>
    </source>
</reference>
<name>A0A6P6YD46_DERPT</name>
<evidence type="ECO:0000256" key="6">
    <source>
        <dbReference type="RuleBase" id="RU365068"/>
    </source>
</evidence>
<dbReference type="Pfam" id="PF13959">
    <property type="entry name" value="CTE_SPB4"/>
    <property type="match status" value="1"/>
</dbReference>
<evidence type="ECO:0000256" key="2">
    <source>
        <dbReference type="ARBA" id="ARBA00022801"/>
    </source>
</evidence>
<sequence>MTKKNTGDAKETKNNSVLTTYSFQDFKTLETRLKNQLSHLNFNRVTLIQKLALEALSPTDFQDTFIQAETGSGKTLAYLVPAINRLIHTDESVRKKLISLNILQPDDLKTVVSPRSLGTRILILAPTRELCVQIENLAKQLTNTHYWITTFALICGAKKKSEKSSLRKGITILISTPGRLTDHLETTISLRIKYLDTIIIDEVDRLLDLGFENKLKKIFNILKQRREAENTSLDEYDIEAYEKNDKPKSETEKNMKIQQEYKKVMSEVEDAELNSLLFDKINQESVKLEETTSDQHLFDSVKFFKLHGAMDAAERSAHLIKINKTEDHCIIFATDVAARGLNFDNLDFIIQFEPPIELVDYIHRIGRTARLGKVGIAVTLLNSHEEGFTKIIKNKIRNVDISVTNESKILKLFQPGSPASLLPEFLKCLRPKGTLDYLVSRFSVQVQKEPKLLEFGTKAFLSTIKDYRCYQKELRAIFDFSKLHLGKLAGCLFLRQSPKELGYSHNEDYKPSYHNNSFTNRIHRTNFSDRKPKERKFNKTSSFSKHRSAINKKKDSFTSDTKSLNENLDLIKSPIVKNLFQLLTCFVK</sequence>
<dbReference type="InterPro" id="IPR001650">
    <property type="entry name" value="Helicase_C-like"/>
</dbReference>
<comment type="domain">
    <text evidence="6">The Q motif is unique to and characteristic of the DEAD box family of RNA helicases and controls ATP binding and hydrolysis.</text>
</comment>
<evidence type="ECO:0000313" key="9">
    <source>
        <dbReference type="Proteomes" id="UP000515146"/>
    </source>
</evidence>
<dbReference type="InterPro" id="IPR011545">
    <property type="entry name" value="DEAD/DEAH_box_helicase_dom"/>
</dbReference>
<keyword evidence="4 6" id="KW-0067">ATP-binding</keyword>
<dbReference type="GO" id="GO:0003723">
    <property type="term" value="F:RNA binding"/>
    <property type="evidence" value="ECO:0007669"/>
    <property type="project" value="UniProtKB-UniRule"/>
</dbReference>
<dbReference type="KEGG" id="dpte:113796725"/>
<dbReference type="InterPro" id="IPR027417">
    <property type="entry name" value="P-loop_NTPase"/>
</dbReference>
<evidence type="ECO:0000256" key="3">
    <source>
        <dbReference type="ARBA" id="ARBA00022806"/>
    </source>
</evidence>
<proteinExistence type="inferred from homology"/>
<dbReference type="Pfam" id="PF00271">
    <property type="entry name" value="Helicase_C"/>
    <property type="match status" value="1"/>
</dbReference>
<evidence type="ECO:0000259" key="8">
    <source>
        <dbReference type="PROSITE" id="PS51194"/>
    </source>
</evidence>
<organism evidence="9 10">
    <name type="scientific">Dermatophagoides pteronyssinus</name>
    <name type="common">European house dust mite</name>
    <dbReference type="NCBI Taxonomy" id="6956"/>
    <lineage>
        <taxon>Eukaryota</taxon>
        <taxon>Metazoa</taxon>
        <taxon>Ecdysozoa</taxon>
        <taxon>Arthropoda</taxon>
        <taxon>Chelicerata</taxon>
        <taxon>Arachnida</taxon>
        <taxon>Acari</taxon>
        <taxon>Acariformes</taxon>
        <taxon>Sarcoptiformes</taxon>
        <taxon>Astigmata</taxon>
        <taxon>Psoroptidia</taxon>
        <taxon>Analgoidea</taxon>
        <taxon>Pyroglyphidae</taxon>
        <taxon>Dermatophagoidinae</taxon>
        <taxon>Dermatophagoides</taxon>
    </lineage>
</organism>
<dbReference type="Pfam" id="PF00270">
    <property type="entry name" value="DEAD"/>
    <property type="match status" value="1"/>
</dbReference>
<accession>A0A6P6YD46</accession>
<evidence type="ECO:0000256" key="5">
    <source>
        <dbReference type="ARBA" id="ARBA00022884"/>
    </source>
</evidence>
<dbReference type="SMART" id="SM01178">
    <property type="entry name" value="DUF4217"/>
    <property type="match status" value="1"/>
</dbReference>
<protein>
    <recommendedName>
        <fullName evidence="6">ATP-dependent RNA helicase</fullName>
        <ecNumber evidence="6">3.6.4.13</ecNumber>
    </recommendedName>
</protein>
<feature type="domain" description="Helicase ATP-binding" evidence="7">
    <location>
        <begin position="55"/>
        <end position="222"/>
    </location>
</feature>
<dbReference type="Proteomes" id="UP000515146">
    <property type="component" value="Unplaced"/>
</dbReference>
<dbReference type="PANTHER" id="PTHR24031">
    <property type="entry name" value="RNA HELICASE"/>
    <property type="match status" value="1"/>
</dbReference>
<dbReference type="Gene3D" id="3.40.50.300">
    <property type="entry name" value="P-loop containing nucleotide triphosphate hydrolases"/>
    <property type="match status" value="2"/>
</dbReference>
<dbReference type="GO" id="GO:0005524">
    <property type="term" value="F:ATP binding"/>
    <property type="evidence" value="ECO:0007669"/>
    <property type="project" value="UniProtKB-UniRule"/>
</dbReference>
<evidence type="ECO:0000256" key="4">
    <source>
        <dbReference type="ARBA" id="ARBA00022840"/>
    </source>
</evidence>
<dbReference type="InterPro" id="IPR014001">
    <property type="entry name" value="Helicase_ATP-bd"/>
</dbReference>
<dbReference type="InParanoid" id="A0A6P6YD46"/>
<dbReference type="GO" id="GO:0016787">
    <property type="term" value="F:hydrolase activity"/>
    <property type="evidence" value="ECO:0007669"/>
    <property type="project" value="UniProtKB-KW"/>
</dbReference>
<dbReference type="InterPro" id="IPR025313">
    <property type="entry name" value="SPB4-like_CTE"/>
</dbReference>
<evidence type="ECO:0000313" key="10">
    <source>
        <dbReference type="RefSeq" id="XP_027202826.1"/>
    </source>
</evidence>
<comment type="similarity">
    <text evidence="6">Belongs to the DEAD box helicase family.</text>
</comment>
<feature type="domain" description="Helicase C-terminal" evidence="8">
    <location>
        <begin position="256"/>
        <end position="416"/>
    </location>
</feature>
<evidence type="ECO:0000256" key="1">
    <source>
        <dbReference type="ARBA" id="ARBA00022741"/>
    </source>
</evidence>
<dbReference type="AlphaFoldDB" id="A0A6P6YD46"/>